<feature type="transmembrane region" description="Helical" evidence="2">
    <location>
        <begin position="15"/>
        <end position="33"/>
    </location>
</feature>
<sequence length="322" mass="32861">MTAGSSRGWSRRTTAYAVTPVLVLVAVVAVAWLTTPRTSGLEGEWETAAVPGEVLGGRALVGSGSPVAVDLVTGTRITLGSVTGGAPAIGAGRLLVLGDGRLDGAGLDGRSRWTWQGPPAHALTLVAAGPSVTVVQACGGTPGGCRLIGVDGNGRESWQTPQPTATGTSAPVVGADGNLPTVGVLPTPDGTLVLVDPASSRIVLRPASRASVGADGRLTLRSEASGGCALTTLETLDRTSTSTTSEPCASAPPPPGPERVTAARSRVWWWPFGDGRPTLEVRGRHTGRVVSREPLAVLRHDDAGLTVREGDVVRRYGWVEGG</sequence>
<evidence type="ECO:0000313" key="3">
    <source>
        <dbReference type="EMBL" id="KGN41617.1"/>
    </source>
</evidence>
<protein>
    <submittedName>
        <fullName evidence="3">Uncharacterized protein</fullName>
    </submittedName>
</protein>
<dbReference type="STRING" id="1385519.N801_18365"/>
<dbReference type="RefSeq" id="WP_035935864.1">
    <property type="nucleotide sequence ID" value="NZ_AVPL01000015.1"/>
</dbReference>
<keyword evidence="4" id="KW-1185">Reference proteome</keyword>
<evidence type="ECO:0000256" key="2">
    <source>
        <dbReference type="SAM" id="Phobius"/>
    </source>
</evidence>
<name>A0A0A0JZW8_9MICO</name>
<evidence type="ECO:0000313" key="4">
    <source>
        <dbReference type="Proteomes" id="UP000030013"/>
    </source>
</evidence>
<organism evidence="3 4">
    <name type="scientific">Knoellia aerolata DSM 18566</name>
    <dbReference type="NCBI Taxonomy" id="1385519"/>
    <lineage>
        <taxon>Bacteria</taxon>
        <taxon>Bacillati</taxon>
        <taxon>Actinomycetota</taxon>
        <taxon>Actinomycetes</taxon>
        <taxon>Micrococcales</taxon>
        <taxon>Intrasporangiaceae</taxon>
        <taxon>Knoellia</taxon>
    </lineage>
</organism>
<feature type="region of interest" description="Disordered" evidence="1">
    <location>
        <begin position="237"/>
        <end position="260"/>
    </location>
</feature>
<reference evidence="3 4" key="1">
    <citation type="submission" date="2013-08" db="EMBL/GenBank/DDBJ databases">
        <title>The genome sequence of Knoellia aerolata.</title>
        <authorList>
            <person name="Zhu W."/>
            <person name="Wang G."/>
        </authorList>
    </citation>
    <scope>NUCLEOTIDE SEQUENCE [LARGE SCALE GENOMIC DNA]</scope>
    <source>
        <strain evidence="3 4">DSM 18566</strain>
    </source>
</reference>
<keyword evidence="2" id="KW-0812">Transmembrane</keyword>
<gene>
    <name evidence="3" type="ORF">N801_18365</name>
</gene>
<proteinExistence type="predicted"/>
<dbReference type="AlphaFoldDB" id="A0A0A0JZW8"/>
<feature type="compositionally biased region" description="Low complexity" evidence="1">
    <location>
        <begin position="239"/>
        <end position="249"/>
    </location>
</feature>
<accession>A0A0A0JZW8</accession>
<keyword evidence="2" id="KW-0472">Membrane</keyword>
<keyword evidence="2" id="KW-1133">Transmembrane helix</keyword>
<dbReference type="EMBL" id="AVPL01000015">
    <property type="protein sequence ID" value="KGN41617.1"/>
    <property type="molecule type" value="Genomic_DNA"/>
</dbReference>
<comment type="caution">
    <text evidence="3">The sequence shown here is derived from an EMBL/GenBank/DDBJ whole genome shotgun (WGS) entry which is preliminary data.</text>
</comment>
<dbReference type="eggNOG" id="ENOG5030UCS">
    <property type="taxonomic scope" value="Bacteria"/>
</dbReference>
<dbReference type="OrthoDB" id="4842667at2"/>
<evidence type="ECO:0000256" key="1">
    <source>
        <dbReference type="SAM" id="MobiDB-lite"/>
    </source>
</evidence>
<dbReference type="Proteomes" id="UP000030013">
    <property type="component" value="Unassembled WGS sequence"/>
</dbReference>